<name>A0A1X7AD06_9RHOB</name>
<feature type="transmembrane region" description="Helical" evidence="5">
    <location>
        <begin position="72"/>
        <end position="90"/>
    </location>
</feature>
<dbReference type="AlphaFoldDB" id="A0A1X7AD06"/>
<evidence type="ECO:0000313" key="8">
    <source>
        <dbReference type="Proteomes" id="UP000193778"/>
    </source>
</evidence>
<keyword evidence="2" id="KW-0238">DNA-binding</keyword>
<keyword evidence="5" id="KW-0472">Membrane</keyword>
<feature type="transmembrane region" description="Helical" evidence="5">
    <location>
        <begin position="97"/>
        <end position="115"/>
    </location>
</feature>
<feature type="transmembrane region" description="Helical" evidence="5">
    <location>
        <begin position="39"/>
        <end position="60"/>
    </location>
</feature>
<dbReference type="GO" id="GO:0043565">
    <property type="term" value="F:sequence-specific DNA binding"/>
    <property type="evidence" value="ECO:0007669"/>
    <property type="project" value="InterPro"/>
</dbReference>
<dbReference type="SMART" id="SM00342">
    <property type="entry name" value="HTH_ARAC"/>
    <property type="match status" value="1"/>
</dbReference>
<dbReference type="InterPro" id="IPR018060">
    <property type="entry name" value="HTH_AraC"/>
</dbReference>
<dbReference type="PROSITE" id="PS01124">
    <property type="entry name" value="HTH_ARAC_FAMILY_2"/>
    <property type="match status" value="1"/>
</dbReference>
<dbReference type="InterPro" id="IPR009057">
    <property type="entry name" value="Homeodomain-like_sf"/>
</dbReference>
<dbReference type="EMBL" id="FWFP01000019">
    <property type="protein sequence ID" value="SLN76551.1"/>
    <property type="molecule type" value="Genomic_DNA"/>
</dbReference>
<dbReference type="PROSITE" id="PS00041">
    <property type="entry name" value="HTH_ARAC_FAMILY_1"/>
    <property type="match status" value="1"/>
</dbReference>
<reference evidence="8" key="1">
    <citation type="submission" date="2017-03" db="EMBL/GenBank/DDBJ databases">
        <authorList>
            <person name="Rodrigo-Torres L."/>
            <person name="Arahal R.D."/>
            <person name="Lucena T."/>
        </authorList>
    </citation>
    <scope>NUCLEOTIDE SEQUENCE [LARGE SCALE GENOMIC DNA]</scope>
    <source>
        <strain evidence="8">CECT 8411</strain>
    </source>
</reference>
<feature type="transmembrane region" description="Helical" evidence="5">
    <location>
        <begin position="162"/>
        <end position="182"/>
    </location>
</feature>
<dbReference type="GO" id="GO:0003700">
    <property type="term" value="F:DNA-binding transcription factor activity"/>
    <property type="evidence" value="ECO:0007669"/>
    <property type="project" value="InterPro"/>
</dbReference>
<dbReference type="PANTHER" id="PTHR43280:SF29">
    <property type="entry name" value="ARAC-FAMILY TRANSCRIPTIONAL REGULATOR"/>
    <property type="match status" value="1"/>
</dbReference>
<dbReference type="SUPFAM" id="SSF46689">
    <property type="entry name" value="Homeodomain-like"/>
    <property type="match status" value="1"/>
</dbReference>
<evidence type="ECO:0000313" key="7">
    <source>
        <dbReference type="EMBL" id="SLN76551.1"/>
    </source>
</evidence>
<feature type="transmembrane region" description="Helical" evidence="5">
    <location>
        <begin position="121"/>
        <end position="141"/>
    </location>
</feature>
<evidence type="ECO:0000256" key="5">
    <source>
        <dbReference type="SAM" id="Phobius"/>
    </source>
</evidence>
<protein>
    <submittedName>
        <fullName evidence="7">Melibiose operon regulatory protein</fullName>
    </submittedName>
</protein>
<feature type="region of interest" description="Disordered" evidence="4">
    <location>
        <begin position="339"/>
        <end position="364"/>
    </location>
</feature>
<evidence type="ECO:0000259" key="6">
    <source>
        <dbReference type="PROSITE" id="PS01124"/>
    </source>
</evidence>
<keyword evidence="8" id="KW-1185">Reference proteome</keyword>
<feature type="domain" description="HTH araC/xylS-type" evidence="6">
    <location>
        <begin position="236"/>
        <end position="341"/>
    </location>
</feature>
<dbReference type="PANTHER" id="PTHR43280">
    <property type="entry name" value="ARAC-FAMILY TRANSCRIPTIONAL REGULATOR"/>
    <property type="match status" value="1"/>
</dbReference>
<evidence type="ECO:0000256" key="3">
    <source>
        <dbReference type="ARBA" id="ARBA00023163"/>
    </source>
</evidence>
<dbReference type="RefSeq" id="WP_085824854.1">
    <property type="nucleotide sequence ID" value="NZ_FWFP01000019.1"/>
</dbReference>
<dbReference type="OrthoDB" id="345413at2"/>
<gene>
    <name evidence="7" type="primary">melR</name>
    <name evidence="7" type="ORF">RUM8411_04429</name>
</gene>
<evidence type="ECO:0000256" key="4">
    <source>
        <dbReference type="SAM" id="MobiDB-lite"/>
    </source>
</evidence>
<feature type="compositionally biased region" description="Polar residues" evidence="4">
    <location>
        <begin position="355"/>
        <end position="364"/>
    </location>
</feature>
<keyword evidence="5" id="KW-1133">Transmembrane helix</keyword>
<evidence type="ECO:0000256" key="2">
    <source>
        <dbReference type="ARBA" id="ARBA00023125"/>
    </source>
</evidence>
<organism evidence="7 8">
    <name type="scientific">Ruegeria meonggei</name>
    <dbReference type="NCBI Taxonomy" id="1446476"/>
    <lineage>
        <taxon>Bacteria</taxon>
        <taxon>Pseudomonadati</taxon>
        <taxon>Pseudomonadota</taxon>
        <taxon>Alphaproteobacteria</taxon>
        <taxon>Rhodobacterales</taxon>
        <taxon>Roseobacteraceae</taxon>
        <taxon>Ruegeria</taxon>
    </lineage>
</organism>
<dbReference type="InterPro" id="IPR018062">
    <property type="entry name" value="HTH_AraC-typ_CS"/>
</dbReference>
<dbReference type="Gene3D" id="1.10.10.60">
    <property type="entry name" value="Homeodomain-like"/>
    <property type="match status" value="1"/>
</dbReference>
<keyword evidence="1" id="KW-0805">Transcription regulation</keyword>
<dbReference type="Pfam" id="PF12833">
    <property type="entry name" value="HTH_18"/>
    <property type="match status" value="1"/>
</dbReference>
<sequence>MDSPGLISFPLPLATALLCGVLTMLAWRLDLGFRLANMLFSAFFGLGAFSSLLVGLRFGYGVEELIPLQRTLPLFLGPLLYLSFASLAVERHDVAKIVMMHLSAPFILIGLYLLLASDLRSLDWVISASYSYYCVSLFLLWRKGPDALSQARVDVTQTLSNWLLRGIGFLVFVLVLDSAIAIDFAVNKGANASMLISYGTVPLIFLLLATSITLPLMFSKANAVTNAAPVANTEDAEVVERLQTLMDEQQLFLDPNITVQRLAKRLSLPARSVSSAVNRTQGTNMSQYVNEFRLAHAARLLTETDESVANIASQSGFLARSNFYRAFQRVYGQSPIEYRTLGNSKENPPFDDHNPQNSEHSNSA</sequence>
<accession>A0A1X7AD06</accession>
<keyword evidence="5" id="KW-0812">Transmembrane</keyword>
<proteinExistence type="predicted"/>
<dbReference type="Proteomes" id="UP000193778">
    <property type="component" value="Unassembled WGS sequence"/>
</dbReference>
<feature type="transmembrane region" description="Helical" evidence="5">
    <location>
        <begin position="6"/>
        <end position="27"/>
    </location>
</feature>
<keyword evidence="3" id="KW-0804">Transcription</keyword>
<evidence type="ECO:0000256" key="1">
    <source>
        <dbReference type="ARBA" id="ARBA00023015"/>
    </source>
</evidence>
<feature type="transmembrane region" description="Helical" evidence="5">
    <location>
        <begin position="194"/>
        <end position="218"/>
    </location>
</feature>